<keyword evidence="3" id="KW-1185">Reference proteome</keyword>
<evidence type="ECO:0000313" key="2">
    <source>
        <dbReference type="EMBL" id="KQC86266.1"/>
    </source>
</evidence>
<evidence type="ECO:0000256" key="1">
    <source>
        <dbReference type="SAM" id="Phobius"/>
    </source>
</evidence>
<dbReference type="CDD" id="cd05826">
    <property type="entry name" value="Sortase_B"/>
    <property type="match status" value="1"/>
</dbReference>
<keyword evidence="1" id="KW-0812">Transmembrane</keyword>
<organism evidence="2 3">
    <name type="scientific">Butyribacter intestini</name>
    <dbReference type="NCBI Taxonomy" id="1703332"/>
    <lineage>
        <taxon>Bacteria</taxon>
        <taxon>Bacillati</taxon>
        <taxon>Bacillota</taxon>
        <taxon>Clostridia</taxon>
        <taxon>Lachnospirales</taxon>
        <taxon>Lachnospiraceae</taxon>
        <taxon>Butyribacter</taxon>
    </lineage>
</organism>
<sequence length="291" mass="34593">MLGAFVGQKIMNQQNNISTPKGRRVFSRGILFFLFLILAVIALVLGLNMKRYTDRERKQDNIEKEITTEKEKTGVRKLHKKYKDMIGWLEIKGSGFSYPVMQTGMKGHHPDDWQYYLHRDVHGGYSFYGTPFLDVRCMADSDNRIIYGHNINGRRYFGYLQNFREEAFFMKHPAFFFTPVDGKEEKYHIISVLETDKYAEYYSFTDYGNEENYYRMVEKILSHSRFENEAAKKMKKEMEESDAEAFFRRYRFVTLSTCRTMDGKDKRLMVIGCKKRHNDEKRKEEIGCTRN</sequence>
<keyword evidence="1" id="KW-0472">Membrane</keyword>
<dbReference type="SUPFAM" id="SSF63817">
    <property type="entry name" value="Sortase"/>
    <property type="match status" value="1"/>
</dbReference>
<dbReference type="InterPro" id="IPR023365">
    <property type="entry name" value="Sortase_dom-sf"/>
</dbReference>
<dbReference type="Proteomes" id="UP000050833">
    <property type="component" value="Unassembled WGS sequence"/>
</dbReference>
<protein>
    <recommendedName>
        <fullName evidence="4">Sortase, SrtB family</fullName>
    </recommendedName>
</protein>
<name>A0AAW3JTV6_9FIRM</name>
<comment type="caution">
    <text evidence="2">The sequence shown here is derived from an EMBL/GenBank/DDBJ whole genome shotgun (WGS) entry which is preliminary data.</text>
</comment>
<gene>
    <name evidence="2" type="ORF">APZ18_03500</name>
</gene>
<evidence type="ECO:0000313" key="3">
    <source>
        <dbReference type="Proteomes" id="UP000050833"/>
    </source>
</evidence>
<accession>A0AAW3JTV6</accession>
<dbReference type="AlphaFoldDB" id="A0AAW3JTV6"/>
<dbReference type="Gene3D" id="2.40.260.10">
    <property type="entry name" value="Sortase"/>
    <property type="match status" value="1"/>
</dbReference>
<dbReference type="EMBL" id="LLKB01000001">
    <property type="protein sequence ID" value="KQC86266.1"/>
    <property type="molecule type" value="Genomic_DNA"/>
</dbReference>
<evidence type="ECO:0008006" key="4">
    <source>
        <dbReference type="Google" id="ProtNLM"/>
    </source>
</evidence>
<keyword evidence="1" id="KW-1133">Transmembrane helix</keyword>
<reference evidence="2 3" key="1">
    <citation type="submission" date="2015-10" db="EMBL/GenBank/DDBJ databases">
        <title>Butyribacter intestini gen. nov., sp. nov., a butyric acid-producing bacterium of the family Lachnospiraceae isolated from the human faeces.</title>
        <authorList>
            <person name="Zou Y."/>
            <person name="Xue W."/>
            <person name="Luo G."/>
            <person name="Lv M."/>
        </authorList>
    </citation>
    <scope>NUCLEOTIDE SEQUENCE [LARGE SCALE GENOMIC DNA]</scope>
    <source>
        <strain evidence="2 3">TF01-11</strain>
    </source>
</reference>
<proteinExistence type="predicted"/>
<dbReference type="InterPro" id="IPR009835">
    <property type="entry name" value="SrtB"/>
</dbReference>
<feature type="transmembrane region" description="Helical" evidence="1">
    <location>
        <begin position="30"/>
        <end position="49"/>
    </location>
</feature>